<gene>
    <name evidence="2" type="ORF">K469DRAFT_744879</name>
</gene>
<organism evidence="2 3">
    <name type="scientific">Zopfia rhizophila CBS 207.26</name>
    <dbReference type="NCBI Taxonomy" id="1314779"/>
    <lineage>
        <taxon>Eukaryota</taxon>
        <taxon>Fungi</taxon>
        <taxon>Dikarya</taxon>
        <taxon>Ascomycota</taxon>
        <taxon>Pezizomycotina</taxon>
        <taxon>Dothideomycetes</taxon>
        <taxon>Dothideomycetes incertae sedis</taxon>
        <taxon>Zopfiaceae</taxon>
        <taxon>Zopfia</taxon>
    </lineage>
</organism>
<name>A0A6A6EPU3_9PEZI</name>
<keyword evidence="3" id="KW-1185">Reference proteome</keyword>
<feature type="region of interest" description="Disordered" evidence="1">
    <location>
        <begin position="693"/>
        <end position="724"/>
    </location>
</feature>
<accession>A0A6A6EPU3</accession>
<protein>
    <submittedName>
        <fullName evidence="2">Uncharacterized protein</fullName>
    </submittedName>
</protein>
<sequence length="840" mass="95266">MGDSAISIQTDGYSYSVFSNWSFLIRDIANNVIVTPRYVGTTSREDPRKRRTHHNRATSLAEKFDAKLSQLFPALSSKRIVYLIKDSALFYADVRLAAQNDLYEGWMISFFGSSSLLNRQRGGINPSFIPSHEDVCTFLKCRTTLLTKLEGMSFCKENGLAEEVRSLYRPFEELIYGIARKTKHRHDIRGYVDQISQQATPARMMLEVLATWENKTFQIHFKDLQPILSFNNLYHWTGSEIINDGTSIDLFHQWRQVVQPLIIVTYGKEVVRVINKKASNARIDNLIRAAGRAQILDKDSPKEAILIPLLHPGFNRRSQQSPLQRRVFLLTYMAVWVYMDAALELVQGTCGNYWIRHELCQLIMEIAERKLWEANFHNALNSASEQLLAETTKAHPVSHKSEDRSDSCISSNMLRPFQTGIKDISDEVEVHFLNCASHMRVFFEGVADSLRTAQGEPHSRERQRQIKSLYSQKVPGLVTYLDIADQEKWSGFLETQPKDCSLVACVEALEPLARMPLAKVELLQRYGCNAMGNFDSRRTALSAICADFLSCQIEWTKWMKRRGPDKPLLDVEDRQLRKFPVHVSLSGTLTIGGEVVGIPKAVRIKSKAIATKTWLDKRTAEFDLERITIRDGNGNPLHSVRRFLCESEDLKALWDYILGTTDVVAPQESVTIMPANNTQRLVSQDAGPSVGAYGIGVKTKSNQKPGKPPLKQHQKGSSCQNSPPHENDALWLLNKFVNERFPEGGMFSTGDPTVFVKSSGDYQAFQAFLKQPEHIVHPWSEEWLDIPSKPNALITLSTSLKWLREVQVSVQNAPMSMPRGGRAFRARCSVYKLGPRQDGW</sequence>
<evidence type="ECO:0000313" key="3">
    <source>
        <dbReference type="Proteomes" id="UP000800200"/>
    </source>
</evidence>
<evidence type="ECO:0000313" key="2">
    <source>
        <dbReference type="EMBL" id="KAF2194207.1"/>
    </source>
</evidence>
<proteinExistence type="predicted"/>
<dbReference type="OrthoDB" id="2269179at2759"/>
<dbReference type="EMBL" id="ML994612">
    <property type="protein sequence ID" value="KAF2194207.1"/>
    <property type="molecule type" value="Genomic_DNA"/>
</dbReference>
<dbReference type="Proteomes" id="UP000800200">
    <property type="component" value="Unassembled WGS sequence"/>
</dbReference>
<dbReference type="AlphaFoldDB" id="A0A6A6EPU3"/>
<evidence type="ECO:0000256" key="1">
    <source>
        <dbReference type="SAM" id="MobiDB-lite"/>
    </source>
</evidence>
<reference evidence="2" key="1">
    <citation type="journal article" date="2020" name="Stud. Mycol.">
        <title>101 Dothideomycetes genomes: a test case for predicting lifestyles and emergence of pathogens.</title>
        <authorList>
            <person name="Haridas S."/>
            <person name="Albert R."/>
            <person name="Binder M."/>
            <person name="Bloem J."/>
            <person name="Labutti K."/>
            <person name="Salamov A."/>
            <person name="Andreopoulos B."/>
            <person name="Baker S."/>
            <person name="Barry K."/>
            <person name="Bills G."/>
            <person name="Bluhm B."/>
            <person name="Cannon C."/>
            <person name="Castanera R."/>
            <person name="Culley D."/>
            <person name="Daum C."/>
            <person name="Ezra D."/>
            <person name="Gonzalez J."/>
            <person name="Henrissat B."/>
            <person name="Kuo A."/>
            <person name="Liang C."/>
            <person name="Lipzen A."/>
            <person name="Lutzoni F."/>
            <person name="Magnuson J."/>
            <person name="Mondo S."/>
            <person name="Nolan M."/>
            <person name="Ohm R."/>
            <person name="Pangilinan J."/>
            <person name="Park H.-J."/>
            <person name="Ramirez L."/>
            <person name="Alfaro M."/>
            <person name="Sun H."/>
            <person name="Tritt A."/>
            <person name="Yoshinaga Y."/>
            <person name="Zwiers L.-H."/>
            <person name="Turgeon B."/>
            <person name="Goodwin S."/>
            <person name="Spatafora J."/>
            <person name="Crous P."/>
            <person name="Grigoriev I."/>
        </authorList>
    </citation>
    <scope>NUCLEOTIDE SEQUENCE</scope>
    <source>
        <strain evidence="2">CBS 207.26</strain>
    </source>
</reference>
<feature type="compositionally biased region" description="Polar residues" evidence="1">
    <location>
        <begin position="715"/>
        <end position="724"/>
    </location>
</feature>